<proteinExistence type="predicted"/>
<reference evidence="2" key="2">
    <citation type="submission" date="2015-01" db="EMBL/GenBank/DDBJ databases">
        <title>Evolutionary Origins and Diversification of the Mycorrhizal Mutualists.</title>
        <authorList>
            <consortium name="DOE Joint Genome Institute"/>
            <consortium name="Mycorrhizal Genomics Consortium"/>
            <person name="Kohler A."/>
            <person name="Kuo A."/>
            <person name="Nagy L.G."/>
            <person name="Floudas D."/>
            <person name="Copeland A."/>
            <person name="Barry K.W."/>
            <person name="Cichocki N."/>
            <person name="Veneault-Fourrey C."/>
            <person name="LaButti K."/>
            <person name="Lindquist E.A."/>
            <person name="Lipzen A."/>
            <person name="Lundell T."/>
            <person name="Morin E."/>
            <person name="Murat C."/>
            <person name="Riley R."/>
            <person name="Ohm R."/>
            <person name="Sun H."/>
            <person name="Tunlid A."/>
            <person name="Henrissat B."/>
            <person name="Grigoriev I.V."/>
            <person name="Hibbett D.S."/>
            <person name="Martin F."/>
        </authorList>
    </citation>
    <scope>NUCLEOTIDE SEQUENCE [LARGE SCALE GENOMIC DNA]</scope>
    <source>
        <strain evidence="2">Marx 270</strain>
    </source>
</reference>
<gene>
    <name evidence="1" type="ORF">M404DRAFT_472363</name>
</gene>
<name>A0A0C3PYI4_PISTI</name>
<protein>
    <submittedName>
        <fullName evidence="1">Uncharacterized protein</fullName>
    </submittedName>
</protein>
<dbReference type="InParanoid" id="A0A0C3PYI4"/>
<organism evidence="1 2">
    <name type="scientific">Pisolithus tinctorius Marx 270</name>
    <dbReference type="NCBI Taxonomy" id="870435"/>
    <lineage>
        <taxon>Eukaryota</taxon>
        <taxon>Fungi</taxon>
        <taxon>Dikarya</taxon>
        <taxon>Basidiomycota</taxon>
        <taxon>Agaricomycotina</taxon>
        <taxon>Agaricomycetes</taxon>
        <taxon>Agaricomycetidae</taxon>
        <taxon>Boletales</taxon>
        <taxon>Sclerodermatineae</taxon>
        <taxon>Pisolithaceae</taxon>
        <taxon>Pisolithus</taxon>
    </lineage>
</organism>
<dbReference type="EMBL" id="KN831945">
    <property type="protein sequence ID" value="KIO14274.1"/>
    <property type="molecule type" value="Genomic_DNA"/>
</dbReference>
<sequence length="141" mass="15578">MTYGIYVLRSFRTTSLAFPQGDSLHKYSQFYRKIYFRGLGVVSGVSQHRPSRLSGCTFPPRSPSWGCLICPVPSGHCQDTGADRRDPFSLFILASPLPLFLRTHHCTSPASAPFLSIFQSSITLVEHSLGTPSLSNSARQL</sequence>
<accession>A0A0C3PYI4</accession>
<evidence type="ECO:0000313" key="2">
    <source>
        <dbReference type="Proteomes" id="UP000054217"/>
    </source>
</evidence>
<evidence type="ECO:0000313" key="1">
    <source>
        <dbReference type="EMBL" id="KIO14274.1"/>
    </source>
</evidence>
<dbReference type="Proteomes" id="UP000054217">
    <property type="component" value="Unassembled WGS sequence"/>
</dbReference>
<keyword evidence="2" id="KW-1185">Reference proteome</keyword>
<dbReference type="AlphaFoldDB" id="A0A0C3PYI4"/>
<reference evidence="1 2" key="1">
    <citation type="submission" date="2014-04" db="EMBL/GenBank/DDBJ databases">
        <authorList>
            <consortium name="DOE Joint Genome Institute"/>
            <person name="Kuo A."/>
            <person name="Kohler A."/>
            <person name="Costa M.D."/>
            <person name="Nagy L.G."/>
            <person name="Floudas D."/>
            <person name="Copeland A."/>
            <person name="Barry K.W."/>
            <person name="Cichocki N."/>
            <person name="Veneault-Fourrey C."/>
            <person name="LaButti K."/>
            <person name="Lindquist E.A."/>
            <person name="Lipzen A."/>
            <person name="Lundell T."/>
            <person name="Morin E."/>
            <person name="Murat C."/>
            <person name="Sun H."/>
            <person name="Tunlid A."/>
            <person name="Henrissat B."/>
            <person name="Grigoriev I.V."/>
            <person name="Hibbett D.S."/>
            <person name="Martin F."/>
            <person name="Nordberg H.P."/>
            <person name="Cantor M.N."/>
            <person name="Hua S.X."/>
        </authorList>
    </citation>
    <scope>NUCLEOTIDE SEQUENCE [LARGE SCALE GENOMIC DNA]</scope>
    <source>
        <strain evidence="1 2">Marx 270</strain>
    </source>
</reference>
<dbReference type="HOGENOM" id="CLU_1826048_0_0_1"/>